<reference evidence="3" key="1">
    <citation type="submission" date="2024-04" db="EMBL/GenBank/DDBJ databases">
        <authorList>
            <consortium name="Molecular Ecology Group"/>
        </authorList>
    </citation>
    <scope>NUCLEOTIDE SEQUENCE</scope>
</reference>
<keyword evidence="1" id="KW-0732">Signal</keyword>
<feature type="domain" description="Chitin-binding type-2" evidence="2">
    <location>
        <begin position="23"/>
        <end position="80"/>
    </location>
</feature>
<keyword evidence="4" id="KW-1185">Reference proteome</keyword>
<feature type="signal peptide" evidence="1">
    <location>
        <begin position="1"/>
        <end position="20"/>
    </location>
</feature>
<sequence length="86" mass="9888">MSSRLLYLLLLAYCCHLISATKRIRVDGKSYTVLAYPEDCNKYVMCSDGRCKLENCEPTYVFDPVTSTCTHRRASVSCDFSRKFEN</sequence>
<dbReference type="EMBL" id="OZ034828">
    <property type="protein sequence ID" value="CAL1685063.1"/>
    <property type="molecule type" value="Genomic_DNA"/>
</dbReference>
<dbReference type="SUPFAM" id="SSF57625">
    <property type="entry name" value="Invertebrate chitin-binding proteins"/>
    <property type="match status" value="1"/>
</dbReference>
<evidence type="ECO:0000313" key="3">
    <source>
        <dbReference type="EMBL" id="CAL1685063.1"/>
    </source>
</evidence>
<dbReference type="AlphaFoldDB" id="A0AAV2P0D0"/>
<evidence type="ECO:0000256" key="1">
    <source>
        <dbReference type="SAM" id="SignalP"/>
    </source>
</evidence>
<evidence type="ECO:0000313" key="4">
    <source>
        <dbReference type="Proteomes" id="UP001497644"/>
    </source>
</evidence>
<protein>
    <recommendedName>
        <fullName evidence="2">Chitin-binding type-2 domain-containing protein</fullName>
    </recommendedName>
</protein>
<dbReference type="Pfam" id="PF01607">
    <property type="entry name" value="CBM_14"/>
    <property type="match status" value="1"/>
</dbReference>
<dbReference type="InterPro" id="IPR036508">
    <property type="entry name" value="Chitin-bd_dom_sf"/>
</dbReference>
<proteinExistence type="predicted"/>
<name>A0AAV2P0D0_9HYME</name>
<dbReference type="PROSITE" id="PS50940">
    <property type="entry name" value="CHIT_BIND_II"/>
    <property type="match status" value="1"/>
</dbReference>
<dbReference type="Gene3D" id="2.170.140.10">
    <property type="entry name" value="Chitin binding domain"/>
    <property type="match status" value="1"/>
</dbReference>
<organism evidence="3 4">
    <name type="scientific">Lasius platythorax</name>
    <dbReference type="NCBI Taxonomy" id="488582"/>
    <lineage>
        <taxon>Eukaryota</taxon>
        <taxon>Metazoa</taxon>
        <taxon>Ecdysozoa</taxon>
        <taxon>Arthropoda</taxon>
        <taxon>Hexapoda</taxon>
        <taxon>Insecta</taxon>
        <taxon>Pterygota</taxon>
        <taxon>Neoptera</taxon>
        <taxon>Endopterygota</taxon>
        <taxon>Hymenoptera</taxon>
        <taxon>Apocrita</taxon>
        <taxon>Aculeata</taxon>
        <taxon>Formicoidea</taxon>
        <taxon>Formicidae</taxon>
        <taxon>Formicinae</taxon>
        <taxon>Lasius</taxon>
        <taxon>Lasius</taxon>
    </lineage>
</organism>
<feature type="chain" id="PRO_5043449801" description="Chitin-binding type-2 domain-containing protein" evidence="1">
    <location>
        <begin position="21"/>
        <end position="86"/>
    </location>
</feature>
<dbReference type="Proteomes" id="UP001497644">
    <property type="component" value="Chromosome 5"/>
</dbReference>
<dbReference type="SMART" id="SM00494">
    <property type="entry name" value="ChtBD2"/>
    <property type="match status" value="1"/>
</dbReference>
<gene>
    <name evidence="3" type="ORF">LPLAT_LOCUS10549</name>
</gene>
<dbReference type="GO" id="GO:0005576">
    <property type="term" value="C:extracellular region"/>
    <property type="evidence" value="ECO:0007669"/>
    <property type="project" value="InterPro"/>
</dbReference>
<evidence type="ECO:0000259" key="2">
    <source>
        <dbReference type="PROSITE" id="PS50940"/>
    </source>
</evidence>
<dbReference type="InterPro" id="IPR002557">
    <property type="entry name" value="Chitin-bd_dom"/>
</dbReference>
<accession>A0AAV2P0D0</accession>
<dbReference type="GO" id="GO:0008061">
    <property type="term" value="F:chitin binding"/>
    <property type="evidence" value="ECO:0007669"/>
    <property type="project" value="InterPro"/>
</dbReference>